<dbReference type="PANTHER" id="PTHR22603">
    <property type="entry name" value="CHOLINE/ETHANOALAMINE KINASE"/>
    <property type="match status" value="1"/>
</dbReference>
<evidence type="ECO:0000256" key="2">
    <source>
        <dbReference type="SAM" id="MobiDB-lite"/>
    </source>
</evidence>
<keyword evidence="3" id="KW-0418">Kinase</keyword>
<evidence type="ECO:0000256" key="1">
    <source>
        <dbReference type="ARBA" id="ARBA00038211"/>
    </source>
</evidence>
<gene>
    <name evidence="3" type="ORF">BCR37DRAFT_384459</name>
</gene>
<dbReference type="Gene3D" id="3.30.200.20">
    <property type="entry name" value="Phosphorylase Kinase, domain 1"/>
    <property type="match status" value="1"/>
</dbReference>
<dbReference type="GO" id="GO:0004103">
    <property type="term" value="F:choline kinase activity"/>
    <property type="evidence" value="ECO:0007669"/>
    <property type="project" value="TreeGrafter"/>
</dbReference>
<organism evidence="3 4">
    <name type="scientific">Protomyces lactucae-debilis</name>
    <dbReference type="NCBI Taxonomy" id="2754530"/>
    <lineage>
        <taxon>Eukaryota</taxon>
        <taxon>Fungi</taxon>
        <taxon>Dikarya</taxon>
        <taxon>Ascomycota</taxon>
        <taxon>Taphrinomycotina</taxon>
        <taxon>Taphrinomycetes</taxon>
        <taxon>Taphrinales</taxon>
        <taxon>Protomycetaceae</taxon>
        <taxon>Protomyces</taxon>
    </lineage>
</organism>
<name>A0A1Y2ES05_PROLT</name>
<keyword evidence="3" id="KW-0808">Transferase</keyword>
<feature type="compositionally biased region" description="Basic and acidic residues" evidence="2">
    <location>
        <begin position="388"/>
        <end position="397"/>
    </location>
</feature>
<dbReference type="GO" id="GO:0006646">
    <property type="term" value="P:phosphatidylethanolamine biosynthetic process"/>
    <property type="evidence" value="ECO:0007669"/>
    <property type="project" value="TreeGrafter"/>
</dbReference>
<dbReference type="PANTHER" id="PTHR22603:SF93">
    <property type="entry name" value="RE24176P"/>
    <property type="match status" value="1"/>
</dbReference>
<accession>A0A1Y2ES05</accession>
<protein>
    <submittedName>
        <fullName evidence="3">Kinase-like domain-containing protein</fullName>
    </submittedName>
</protein>
<evidence type="ECO:0000313" key="4">
    <source>
        <dbReference type="Proteomes" id="UP000193685"/>
    </source>
</evidence>
<feature type="region of interest" description="Disordered" evidence="2">
    <location>
        <begin position="1"/>
        <end position="40"/>
    </location>
</feature>
<comment type="caution">
    <text evidence="3">The sequence shown here is derived from an EMBL/GenBank/DDBJ whole genome shotgun (WGS) entry which is preliminary data.</text>
</comment>
<proteinExistence type="inferred from homology"/>
<feature type="compositionally biased region" description="Polar residues" evidence="2">
    <location>
        <begin position="21"/>
        <end position="40"/>
    </location>
</feature>
<evidence type="ECO:0000313" key="3">
    <source>
        <dbReference type="EMBL" id="ORY74348.1"/>
    </source>
</evidence>
<dbReference type="Pfam" id="PF01633">
    <property type="entry name" value="Choline_kinase"/>
    <property type="match status" value="1"/>
</dbReference>
<dbReference type="Gene3D" id="3.90.1200.10">
    <property type="match status" value="1"/>
</dbReference>
<dbReference type="STRING" id="56484.A0A1Y2ES05"/>
<dbReference type="EMBL" id="MCFI01000030">
    <property type="protein sequence ID" value="ORY74348.1"/>
    <property type="molecule type" value="Genomic_DNA"/>
</dbReference>
<dbReference type="OrthoDB" id="10267235at2759"/>
<dbReference type="GO" id="GO:0005737">
    <property type="term" value="C:cytoplasm"/>
    <property type="evidence" value="ECO:0007669"/>
    <property type="project" value="TreeGrafter"/>
</dbReference>
<dbReference type="InterPro" id="IPR011009">
    <property type="entry name" value="Kinase-like_dom_sf"/>
</dbReference>
<dbReference type="AlphaFoldDB" id="A0A1Y2ES05"/>
<keyword evidence="4" id="KW-1185">Reference proteome</keyword>
<dbReference type="Proteomes" id="UP000193685">
    <property type="component" value="Unassembled WGS sequence"/>
</dbReference>
<sequence length="569" mass="63496">MIGSLNHGNASSPRLVPAGDKTSSPMLRASSYRSSKGSITPLRRSSSVASIIPESDMILDATMKGEPFQLAVLKVLIKLKLTSWKLSQAQDVKIKTIASALTNDVFLVILDTQKFLLRVYGRNVLHLIDREYETSVLARLAHHRIGPRMLGQFKNGRIEQWLESTEMTAAELRDPVQSRYIARRMREFHDFVSLLPAERGRATVLSNLDCWIPALPADRLTPGVKTFLEHVARYRQMLIGKEGEIVFGHNDLQYGNILKIDGEEHTSLAVIDFEYAGPNPRAFDLANHFAEWMANYHEEPSHTMLPELYPTLQEQDNFLREYIRFGKVIDRMLDQEVTQEEIDVLRAEIDLWRAISHAQWAVWGIIQALPPAEQVTTNVNSVESPKSPQDDKVDRGLSKRRGSKGRTLSMTQSPMMKPTIVTGGMRSPFLPAQASPQMLARRSSSYKSPSTFAVVHEQPEYFDLGEAAIPDSAKRLETLTMDDPAARAVAAASAAEATNTGIAGDEGVLLRDESQESWVDEGEEGFNYNAYAKQRISLFYGDMVRAGVVAAEEVPAALGLRMLPECCVK</sequence>
<feature type="compositionally biased region" description="Polar residues" evidence="2">
    <location>
        <begin position="377"/>
        <end position="387"/>
    </location>
</feature>
<dbReference type="GeneID" id="63786833"/>
<comment type="similarity">
    <text evidence="1">Belongs to the choline/ethanolamine kinase family.</text>
</comment>
<feature type="compositionally biased region" description="Polar residues" evidence="2">
    <location>
        <begin position="1"/>
        <end position="12"/>
    </location>
</feature>
<dbReference type="CDD" id="cd05157">
    <property type="entry name" value="ETNK_euk"/>
    <property type="match status" value="1"/>
</dbReference>
<reference evidence="3 4" key="1">
    <citation type="submission" date="2016-07" db="EMBL/GenBank/DDBJ databases">
        <title>Pervasive Adenine N6-methylation of Active Genes in Fungi.</title>
        <authorList>
            <consortium name="DOE Joint Genome Institute"/>
            <person name="Mondo S.J."/>
            <person name="Dannebaum R.O."/>
            <person name="Kuo R.C."/>
            <person name="Labutti K."/>
            <person name="Haridas S."/>
            <person name="Kuo A."/>
            <person name="Salamov A."/>
            <person name="Ahrendt S.R."/>
            <person name="Lipzen A."/>
            <person name="Sullivan W."/>
            <person name="Andreopoulos W.B."/>
            <person name="Clum A."/>
            <person name="Lindquist E."/>
            <person name="Daum C."/>
            <person name="Ramamoorthy G.K."/>
            <person name="Gryganskyi A."/>
            <person name="Culley D."/>
            <person name="Magnuson J.K."/>
            <person name="James T.Y."/>
            <person name="O'Malley M.A."/>
            <person name="Stajich J.E."/>
            <person name="Spatafora J.W."/>
            <person name="Visel A."/>
            <person name="Grigoriev I.V."/>
        </authorList>
    </citation>
    <scope>NUCLEOTIDE SEQUENCE [LARGE SCALE GENOMIC DNA]</scope>
    <source>
        <strain evidence="3 4">12-1054</strain>
    </source>
</reference>
<dbReference type="SUPFAM" id="SSF56112">
    <property type="entry name" value="Protein kinase-like (PK-like)"/>
    <property type="match status" value="1"/>
</dbReference>
<feature type="region of interest" description="Disordered" evidence="2">
    <location>
        <begin position="377"/>
        <end position="410"/>
    </location>
</feature>
<dbReference type="RefSeq" id="XP_040721997.1">
    <property type="nucleotide sequence ID" value="XM_040870234.1"/>
</dbReference>
<dbReference type="GO" id="GO:0004305">
    <property type="term" value="F:ethanolamine kinase activity"/>
    <property type="evidence" value="ECO:0007669"/>
    <property type="project" value="TreeGrafter"/>
</dbReference>